<reference evidence="2 3" key="1">
    <citation type="submission" date="2013-03" db="EMBL/GenBank/DDBJ databases">
        <title>Assembly of a new bacterial strain Brevibacillus borstelensis AK1.</title>
        <authorList>
            <person name="Rajan I."/>
            <person name="PoliReddy D."/>
            <person name="Sugumar T."/>
            <person name="Rathinam K."/>
            <person name="Alqarawi S."/>
            <person name="Khalil A.B."/>
            <person name="Sivakumar N."/>
        </authorList>
    </citation>
    <scope>NUCLEOTIDE SEQUENCE [LARGE SCALE GENOMIC DNA]</scope>
    <source>
        <strain evidence="2 3">AK1</strain>
    </source>
</reference>
<proteinExistence type="predicted"/>
<dbReference type="InterPro" id="IPR026278">
    <property type="entry name" value="KhtT"/>
</dbReference>
<dbReference type="AlphaFoldDB" id="M8DBQ1"/>
<dbReference type="PANTHER" id="PTHR30445:SF8">
    <property type="entry name" value="K(+)_H(+) ANTIPORTER SUBUNIT KHTT"/>
    <property type="match status" value="1"/>
</dbReference>
<gene>
    <name evidence="2" type="ORF">I532_21036</name>
</gene>
<dbReference type="STRING" id="1300222.I532_21036"/>
<dbReference type="SUPFAM" id="SSF116726">
    <property type="entry name" value="TrkA C-terminal domain-like"/>
    <property type="match status" value="1"/>
</dbReference>
<dbReference type="PANTHER" id="PTHR30445">
    <property type="entry name" value="K(+)_H(+) ANTIPORTER SUBUNIT KHTT"/>
    <property type="match status" value="1"/>
</dbReference>
<accession>M8DBQ1</accession>
<dbReference type="PATRIC" id="fig|1300222.3.peg.4427"/>
<dbReference type="EMBL" id="APBN01000012">
    <property type="protein sequence ID" value="EMT50838.1"/>
    <property type="molecule type" value="Genomic_DNA"/>
</dbReference>
<dbReference type="RefSeq" id="WP_003390849.1">
    <property type="nucleotide sequence ID" value="NZ_APBN01000012.1"/>
</dbReference>
<feature type="domain" description="RCK C-terminal" evidence="1">
    <location>
        <begin position="76"/>
        <end position="161"/>
    </location>
</feature>
<dbReference type="Pfam" id="PF25991">
    <property type="entry name" value="KhtT_N"/>
    <property type="match status" value="1"/>
</dbReference>
<keyword evidence="3" id="KW-1185">Reference proteome</keyword>
<evidence type="ECO:0000259" key="1">
    <source>
        <dbReference type="PROSITE" id="PS51202"/>
    </source>
</evidence>
<comment type="caution">
    <text evidence="2">The sequence shown here is derived from an EMBL/GenBank/DDBJ whole genome shotgun (WGS) entry which is preliminary data.</text>
</comment>
<evidence type="ECO:0000313" key="2">
    <source>
        <dbReference type="EMBL" id="EMT50838.1"/>
    </source>
</evidence>
<dbReference type="InterPro" id="IPR006037">
    <property type="entry name" value="RCK_C"/>
</dbReference>
<dbReference type="PROSITE" id="PS51202">
    <property type="entry name" value="RCK_C"/>
    <property type="match status" value="1"/>
</dbReference>
<dbReference type="Proteomes" id="UP000012081">
    <property type="component" value="Unassembled WGS sequence"/>
</dbReference>
<dbReference type="GO" id="GO:0006813">
    <property type="term" value="P:potassium ion transport"/>
    <property type="evidence" value="ECO:0007669"/>
    <property type="project" value="InterPro"/>
</dbReference>
<dbReference type="Pfam" id="PF02080">
    <property type="entry name" value="TrkA_C"/>
    <property type="match status" value="1"/>
</dbReference>
<protein>
    <submittedName>
        <fullName evidence="2">Potassium-efflux system protein YhaT</fullName>
    </submittedName>
</protein>
<organism evidence="2 3">
    <name type="scientific">Brevibacillus borstelensis AK1</name>
    <dbReference type="NCBI Taxonomy" id="1300222"/>
    <lineage>
        <taxon>Bacteria</taxon>
        <taxon>Bacillati</taxon>
        <taxon>Bacillota</taxon>
        <taxon>Bacilli</taxon>
        <taxon>Bacillales</taxon>
        <taxon>Paenibacillaceae</taxon>
        <taxon>Brevibacillus</taxon>
    </lineage>
</organism>
<dbReference type="Gene3D" id="3.30.70.1450">
    <property type="entry name" value="Regulator of K+ conductance, C-terminal domain"/>
    <property type="match status" value="1"/>
</dbReference>
<dbReference type="OrthoDB" id="67547at2"/>
<dbReference type="GeneID" id="89500699"/>
<dbReference type="InterPro" id="IPR036721">
    <property type="entry name" value="RCK_C_sf"/>
</dbReference>
<dbReference type="GO" id="GO:0008324">
    <property type="term" value="F:monoatomic cation transmembrane transporter activity"/>
    <property type="evidence" value="ECO:0007669"/>
    <property type="project" value="InterPro"/>
</dbReference>
<dbReference type="InterPro" id="IPR050144">
    <property type="entry name" value="AAE_transporter"/>
</dbReference>
<name>M8DBQ1_9BACL</name>
<evidence type="ECO:0000313" key="3">
    <source>
        <dbReference type="Proteomes" id="UP000012081"/>
    </source>
</evidence>
<dbReference type="PIRSF" id="PIRSF005028">
    <property type="entry name" value="KhtT"/>
    <property type="match status" value="1"/>
</dbReference>
<sequence length="164" mass="18099">MNVRETHLPGIGKKFQLDTQSGDKLVVVIHDNGRRELYHFDQDDPESSVSMVALDDEEARQVAGIIGGMAYKPKALESIDISLDDLVIEWHKIEASAKCIGKKIGELEIRQKTGASIIAVVEKDHTKHINPGPDYVFTANSTLIVAGERQHLKALKAYLLGGRD</sequence>
<dbReference type="InterPro" id="IPR058776">
    <property type="entry name" value="KhtT-like_N"/>
</dbReference>